<gene>
    <name evidence="4" type="ORF">ACFY35_49065</name>
</gene>
<sequence length="275" mass="29207">MPHDDERNGWPSASRSVVPYRALPPGPAVAQAARARRILVACAVAVTAGVAAIMVLLYPSGDDGPDPVAQQITYPSPWDFGFTPSAPVSVLPAPTSSFSPTPTSASPSPARRASTPVVTRPVSPAPVVDLVIGATVGLSPAGRPDYRLRHRDFVGRIDRIGSGASSPERQDSQFVVRKGLGRSGCISLESVNFPGYFLRHRDFVLRLEQQNRWGRRGGSELFAQDATFCTTPTGDGRGFILESINYPGRALAVHTDGVVHLDVGGSTAFVVRSPL</sequence>
<feature type="compositionally biased region" description="Low complexity" evidence="1">
    <location>
        <begin position="93"/>
        <end position="116"/>
    </location>
</feature>
<dbReference type="Pfam" id="PF05270">
    <property type="entry name" value="AbfB"/>
    <property type="match status" value="1"/>
</dbReference>
<evidence type="ECO:0000313" key="5">
    <source>
        <dbReference type="Proteomes" id="UP001602245"/>
    </source>
</evidence>
<organism evidence="4 5">
    <name type="scientific">Paractinoplanes globisporus</name>
    <dbReference type="NCBI Taxonomy" id="113565"/>
    <lineage>
        <taxon>Bacteria</taxon>
        <taxon>Bacillati</taxon>
        <taxon>Actinomycetota</taxon>
        <taxon>Actinomycetes</taxon>
        <taxon>Micromonosporales</taxon>
        <taxon>Micromonosporaceae</taxon>
        <taxon>Paractinoplanes</taxon>
    </lineage>
</organism>
<dbReference type="RefSeq" id="WP_020511945.1">
    <property type="nucleotide sequence ID" value="NZ_JBIAZU010000011.1"/>
</dbReference>
<dbReference type="InterPro" id="IPR036195">
    <property type="entry name" value="AbfB_ABD_sf"/>
</dbReference>
<name>A0ABW6WVY9_9ACTN</name>
<evidence type="ECO:0000256" key="2">
    <source>
        <dbReference type="SAM" id="Phobius"/>
    </source>
</evidence>
<reference evidence="4 5" key="1">
    <citation type="submission" date="2024-10" db="EMBL/GenBank/DDBJ databases">
        <title>The Natural Products Discovery Center: Release of the First 8490 Sequenced Strains for Exploring Actinobacteria Biosynthetic Diversity.</title>
        <authorList>
            <person name="Kalkreuter E."/>
            <person name="Kautsar S.A."/>
            <person name="Yang D."/>
            <person name="Bader C.D."/>
            <person name="Teijaro C.N."/>
            <person name="Fluegel L."/>
            <person name="Davis C.M."/>
            <person name="Simpson J.R."/>
            <person name="Lauterbach L."/>
            <person name="Steele A.D."/>
            <person name="Gui C."/>
            <person name="Meng S."/>
            <person name="Li G."/>
            <person name="Viehrig K."/>
            <person name="Ye F."/>
            <person name="Su P."/>
            <person name="Kiefer A.F."/>
            <person name="Nichols A."/>
            <person name="Cepeda A.J."/>
            <person name="Yan W."/>
            <person name="Fan B."/>
            <person name="Jiang Y."/>
            <person name="Adhikari A."/>
            <person name="Zheng C.-J."/>
            <person name="Schuster L."/>
            <person name="Cowan T.M."/>
            <person name="Smanski M.J."/>
            <person name="Chevrette M.G."/>
            <person name="De Carvalho L.P.S."/>
            <person name="Shen B."/>
        </authorList>
    </citation>
    <scope>NUCLEOTIDE SEQUENCE [LARGE SCALE GENOMIC DNA]</scope>
    <source>
        <strain evidence="4 5">NPDC000087</strain>
    </source>
</reference>
<evidence type="ECO:0000313" key="4">
    <source>
        <dbReference type="EMBL" id="MFF5297433.1"/>
    </source>
</evidence>
<evidence type="ECO:0000256" key="1">
    <source>
        <dbReference type="SAM" id="MobiDB-lite"/>
    </source>
</evidence>
<keyword evidence="2" id="KW-0472">Membrane</keyword>
<dbReference type="Gene3D" id="2.80.10.50">
    <property type="match status" value="1"/>
</dbReference>
<dbReference type="EMBL" id="JBIAZU010000011">
    <property type="protein sequence ID" value="MFF5297433.1"/>
    <property type="molecule type" value="Genomic_DNA"/>
</dbReference>
<keyword evidence="2" id="KW-0812">Transmembrane</keyword>
<dbReference type="InterPro" id="IPR007934">
    <property type="entry name" value="AbfB_ABD"/>
</dbReference>
<dbReference type="Proteomes" id="UP001602245">
    <property type="component" value="Unassembled WGS sequence"/>
</dbReference>
<evidence type="ECO:0000259" key="3">
    <source>
        <dbReference type="Pfam" id="PF05270"/>
    </source>
</evidence>
<feature type="domain" description="Alpha-L-arabinofuranosidase B arabinose-binding" evidence="3">
    <location>
        <begin position="142"/>
        <end position="259"/>
    </location>
</feature>
<dbReference type="SUPFAM" id="SSF110221">
    <property type="entry name" value="AbfB domain"/>
    <property type="match status" value="1"/>
</dbReference>
<accession>A0ABW6WVY9</accession>
<keyword evidence="2" id="KW-1133">Transmembrane helix</keyword>
<feature type="transmembrane region" description="Helical" evidence="2">
    <location>
        <begin position="38"/>
        <end position="58"/>
    </location>
</feature>
<protein>
    <submittedName>
        <fullName evidence="4">AbfB domain-containing protein</fullName>
    </submittedName>
</protein>
<keyword evidence="5" id="KW-1185">Reference proteome</keyword>
<feature type="region of interest" description="Disordered" evidence="1">
    <location>
        <begin position="93"/>
        <end position="118"/>
    </location>
</feature>
<proteinExistence type="predicted"/>
<dbReference type="CDD" id="cd23399">
    <property type="entry name" value="beta-trefoil_ABD_ABFB"/>
    <property type="match status" value="1"/>
</dbReference>
<comment type="caution">
    <text evidence="4">The sequence shown here is derived from an EMBL/GenBank/DDBJ whole genome shotgun (WGS) entry which is preliminary data.</text>
</comment>